<name>A0A840XM39_9MICO</name>
<reference evidence="1 2" key="1">
    <citation type="submission" date="2020-08" db="EMBL/GenBank/DDBJ databases">
        <title>Sequencing the genomes of 1000 actinobacteria strains.</title>
        <authorList>
            <person name="Klenk H.-P."/>
        </authorList>
    </citation>
    <scope>NUCLEOTIDE SEQUENCE [LARGE SCALE GENOMIC DNA]</scope>
    <source>
        <strain evidence="1 2">DSM 23889</strain>
    </source>
</reference>
<dbReference type="EMBL" id="JACHBS010000001">
    <property type="protein sequence ID" value="MBB5617678.1"/>
    <property type="molecule type" value="Genomic_DNA"/>
</dbReference>
<organism evidence="1 2">
    <name type="scientific">Microcella frigidaquae</name>
    <dbReference type="NCBI Taxonomy" id="424758"/>
    <lineage>
        <taxon>Bacteria</taxon>
        <taxon>Bacillati</taxon>
        <taxon>Actinomycetota</taxon>
        <taxon>Actinomycetes</taxon>
        <taxon>Micrococcales</taxon>
        <taxon>Microbacteriaceae</taxon>
        <taxon>Microcella</taxon>
    </lineage>
</organism>
<evidence type="ECO:0008006" key="3">
    <source>
        <dbReference type="Google" id="ProtNLM"/>
    </source>
</evidence>
<evidence type="ECO:0000313" key="1">
    <source>
        <dbReference type="EMBL" id="MBB5617678.1"/>
    </source>
</evidence>
<gene>
    <name evidence="1" type="ORF">BJ959_001174</name>
</gene>
<dbReference type="Proteomes" id="UP000552883">
    <property type="component" value="Unassembled WGS sequence"/>
</dbReference>
<evidence type="ECO:0000313" key="2">
    <source>
        <dbReference type="Proteomes" id="UP000552883"/>
    </source>
</evidence>
<dbReference type="NCBIfam" id="NF041390">
    <property type="entry name" value="TadE_Rv3655c"/>
    <property type="match status" value="1"/>
</dbReference>
<protein>
    <recommendedName>
        <fullName evidence="3">TadE-like protein</fullName>
    </recommendedName>
</protein>
<sequence length="102" mass="10296">MTAELAVGLPVVVLVLGACLGGLGAATAQLRAHDAAADAARLLGRGETVASAERVVERTVPGGRLAVSRPDELICASVAVEQRVLLVPIIVSGRSCALDAGW</sequence>
<dbReference type="RefSeq" id="WP_153982947.1">
    <property type="nucleotide sequence ID" value="NZ_BAAANZ010000015.1"/>
</dbReference>
<proteinExistence type="predicted"/>
<keyword evidence="2" id="KW-1185">Reference proteome</keyword>
<dbReference type="InterPro" id="IPR049790">
    <property type="entry name" value="Rv3655c/TadE"/>
</dbReference>
<dbReference type="AlphaFoldDB" id="A0A840XM39"/>
<comment type="caution">
    <text evidence="1">The sequence shown here is derived from an EMBL/GenBank/DDBJ whole genome shotgun (WGS) entry which is preliminary data.</text>
</comment>
<dbReference type="OrthoDB" id="9954315at2"/>
<accession>A0A840XM39</accession>